<keyword evidence="1" id="KW-0732">Signal</keyword>
<gene>
    <name evidence="3" type="ORF">ACFQ14_06170</name>
</gene>
<dbReference type="RefSeq" id="WP_377211825.1">
    <property type="nucleotide sequence ID" value="NZ_JBHTJV010000003.1"/>
</dbReference>
<dbReference type="PANTHER" id="PTHR10900">
    <property type="entry name" value="PERIOSTIN-RELATED"/>
    <property type="match status" value="1"/>
</dbReference>
<evidence type="ECO:0000313" key="4">
    <source>
        <dbReference type="Proteomes" id="UP001597101"/>
    </source>
</evidence>
<feature type="signal peptide" evidence="1">
    <location>
        <begin position="1"/>
        <end position="25"/>
    </location>
</feature>
<proteinExistence type="predicted"/>
<comment type="caution">
    <text evidence="3">The sequence shown here is derived from an EMBL/GenBank/DDBJ whole genome shotgun (WGS) entry which is preliminary data.</text>
</comment>
<dbReference type="InterPro" id="IPR050904">
    <property type="entry name" value="Adhesion/Biosynth-related"/>
</dbReference>
<evidence type="ECO:0000313" key="3">
    <source>
        <dbReference type="EMBL" id="MFD0915988.1"/>
    </source>
</evidence>
<dbReference type="Pfam" id="PF02469">
    <property type="entry name" value="Fasciclin"/>
    <property type="match status" value="1"/>
</dbReference>
<evidence type="ECO:0000256" key="1">
    <source>
        <dbReference type="SAM" id="SignalP"/>
    </source>
</evidence>
<dbReference type="EMBL" id="JBHTJV010000003">
    <property type="protein sequence ID" value="MFD0915988.1"/>
    <property type="molecule type" value="Genomic_DNA"/>
</dbReference>
<name>A0ABW3FE37_9HYPH</name>
<dbReference type="Proteomes" id="UP001597101">
    <property type="component" value="Unassembled WGS sequence"/>
</dbReference>
<dbReference type="Gene3D" id="2.30.180.10">
    <property type="entry name" value="FAS1 domain"/>
    <property type="match status" value="1"/>
</dbReference>
<organism evidence="3 4">
    <name type="scientific">Pseudahrensia aquimaris</name>
    <dbReference type="NCBI Taxonomy" id="744461"/>
    <lineage>
        <taxon>Bacteria</taxon>
        <taxon>Pseudomonadati</taxon>
        <taxon>Pseudomonadota</taxon>
        <taxon>Alphaproteobacteria</taxon>
        <taxon>Hyphomicrobiales</taxon>
        <taxon>Ahrensiaceae</taxon>
        <taxon>Pseudahrensia</taxon>
    </lineage>
</organism>
<dbReference type="SUPFAM" id="SSF82153">
    <property type="entry name" value="FAS1 domain"/>
    <property type="match status" value="1"/>
</dbReference>
<dbReference type="PANTHER" id="PTHR10900:SF77">
    <property type="entry name" value="FI19380P1"/>
    <property type="match status" value="1"/>
</dbReference>
<keyword evidence="4" id="KW-1185">Reference proteome</keyword>
<dbReference type="InterPro" id="IPR000782">
    <property type="entry name" value="FAS1_domain"/>
</dbReference>
<dbReference type="InterPro" id="IPR036378">
    <property type="entry name" value="FAS1_dom_sf"/>
</dbReference>
<feature type="domain" description="FAS1" evidence="2">
    <location>
        <begin position="25"/>
        <end position="161"/>
    </location>
</feature>
<feature type="chain" id="PRO_5046558038" evidence="1">
    <location>
        <begin position="26"/>
        <end position="165"/>
    </location>
</feature>
<sequence length="165" mass="17654">MTKLTFKALATAVAITAATTLSAHSANIVKTAASTGKFNTLLAAAKAAGLVGTLGHTRGITVFAPTDAAFARLPKGTVQDLLKPKNRHKLAAILKYHVIPGRVLARDVPRKSTHIRTLKARGDRTIRVRKRFGRVRVDNARVIQADVKASNGVIHVINRVLLPSS</sequence>
<dbReference type="PROSITE" id="PS50213">
    <property type="entry name" value="FAS1"/>
    <property type="match status" value="1"/>
</dbReference>
<reference evidence="4" key="1">
    <citation type="journal article" date="2019" name="Int. J. Syst. Evol. Microbiol.">
        <title>The Global Catalogue of Microorganisms (GCM) 10K type strain sequencing project: providing services to taxonomists for standard genome sequencing and annotation.</title>
        <authorList>
            <consortium name="The Broad Institute Genomics Platform"/>
            <consortium name="The Broad Institute Genome Sequencing Center for Infectious Disease"/>
            <person name="Wu L."/>
            <person name="Ma J."/>
        </authorList>
    </citation>
    <scope>NUCLEOTIDE SEQUENCE [LARGE SCALE GENOMIC DNA]</scope>
    <source>
        <strain evidence="4">CCUG 60023</strain>
    </source>
</reference>
<protein>
    <submittedName>
        <fullName evidence="3">Fasciclin domain-containing protein</fullName>
    </submittedName>
</protein>
<accession>A0ABW3FE37</accession>
<dbReference type="SMART" id="SM00554">
    <property type="entry name" value="FAS1"/>
    <property type="match status" value="1"/>
</dbReference>
<evidence type="ECO:0000259" key="2">
    <source>
        <dbReference type="PROSITE" id="PS50213"/>
    </source>
</evidence>